<evidence type="ECO:0000256" key="1">
    <source>
        <dbReference type="ARBA" id="ARBA00022679"/>
    </source>
</evidence>
<keyword evidence="2" id="KW-0012">Acyltransferase</keyword>
<reference evidence="4 5" key="1">
    <citation type="submission" date="2022-09" db="EMBL/GenBank/DDBJ databases">
        <title>Interaction between co-microsymbionts with complementary sets of symbiotic genes in legume-rhizobium systems.</title>
        <authorList>
            <person name="Safronova V."/>
            <person name="Sazanova A."/>
            <person name="Afonin A."/>
            <person name="Chirak E."/>
        </authorList>
    </citation>
    <scope>NUCLEOTIDE SEQUENCE [LARGE SCALE GENOMIC DNA]</scope>
    <source>
        <strain evidence="4 5">A18/4-1</strain>
    </source>
</reference>
<name>A0ABY6CHU6_9HYPH</name>
<proteinExistence type="predicted"/>
<dbReference type="EMBL" id="CP104965">
    <property type="protein sequence ID" value="UXN71378.1"/>
    <property type="molecule type" value="Genomic_DNA"/>
</dbReference>
<evidence type="ECO:0000313" key="4">
    <source>
        <dbReference type="EMBL" id="UXN71378.1"/>
    </source>
</evidence>
<dbReference type="SUPFAM" id="SSF55729">
    <property type="entry name" value="Acyl-CoA N-acyltransferases (Nat)"/>
    <property type="match status" value="1"/>
</dbReference>
<dbReference type="InterPro" id="IPR000182">
    <property type="entry name" value="GNAT_dom"/>
</dbReference>
<dbReference type="PROSITE" id="PS51186">
    <property type="entry name" value="GNAT"/>
    <property type="match status" value="1"/>
</dbReference>
<protein>
    <submittedName>
        <fullName evidence="4">GNAT family N-acetyltransferase</fullName>
    </submittedName>
</protein>
<evidence type="ECO:0000313" key="5">
    <source>
        <dbReference type="Proteomes" id="UP001061862"/>
    </source>
</evidence>
<dbReference type="CDD" id="cd04301">
    <property type="entry name" value="NAT_SF"/>
    <property type="match status" value="1"/>
</dbReference>
<dbReference type="Pfam" id="PF00583">
    <property type="entry name" value="Acetyltransf_1"/>
    <property type="match status" value="1"/>
</dbReference>
<keyword evidence="5" id="KW-1185">Reference proteome</keyword>
<organism evidence="4 5">
    <name type="scientific">Devosia neptuniae</name>
    <dbReference type="NCBI Taxonomy" id="191302"/>
    <lineage>
        <taxon>Bacteria</taxon>
        <taxon>Pseudomonadati</taxon>
        <taxon>Pseudomonadota</taxon>
        <taxon>Alphaproteobacteria</taxon>
        <taxon>Hyphomicrobiales</taxon>
        <taxon>Devosiaceae</taxon>
        <taxon>Devosia</taxon>
    </lineage>
</organism>
<dbReference type="RefSeq" id="WP_262170900.1">
    <property type="nucleotide sequence ID" value="NZ_CP104965.1"/>
</dbReference>
<dbReference type="Proteomes" id="UP001061862">
    <property type="component" value="Chromosome"/>
</dbReference>
<evidence type="ECO:0000256" key="2">
    <source>
        <dbReference type="ARBA" id="ARBA00023315"/>
    </source>
</evidence>
<dbReference type="InterPro" id="IPR050832">
    <property type="entry name" value="Bact_Acetyltransf"/>
</dbReference>
<feature type="domain" description="N-acetyltransferase" evidence="3">
    <location>
        <begin position="3"/>
        <end position="165"/>
    </location>
</feature>
<accession>A0ABY6CHU6</accession>
<gene>
    <name evidence="4" type="ORF">N8A98_09450</name>
</gene>
<sequence>MSYSIRQLTGDDVEAYRELRLESLQQHPEAFAATYESAAARPASQWVETLIQLTLFGAFAEGGRPVGLVAFDQSGGDKDRHRGWLLQMYVRPEMRGTGCAQALVETLLDHARGKVLQVHLGVWAENRPAIRLYEKTGFVTYGNDPRAFYVNGRFIDDHLMVRFLDKAPGDQQ</sequence>
<dbReference type="Gene3D" id="3.40.630.30">
    <property type="match status" value="1"/>
</dbReference>
<dbReference type="PANTHER" id="PTHR43877">
    <property type="entry name" value="AMINOALKYLPHOSPHONATE N-ACETYLTRANSFERASE-RELATED-RELATED"/>
    <property type="match status" value="1"/>
</dbReference>
<evidence type="ECO:0000259" key="3">
    <source>
        <dbReference type="PROSITE" id="PS51186"/>
    </source>
</evidence>
<dbReference type="InterPro" id="IPR016181">
    <property type="entry name" value="Acyl_CoA_acyltransferase"/>
</dbReference>
<keyword evidence="1" id="KW-0808">Transferase</keyword>